<accession>A0ACC6M9M8</accession>
<evidence type="ECO:0000313" key="1">
    <source>
        <dbReference type="EMBL" id="MDX8047596.1"/>
    </source>
</evidence>
<reference evidence="1" key="1">
    <citation type="submission" date="2023-11" db="EMBL/GenBank/DDBJ databases">
        <title>Gracilibacillus pellucida a moderately halophilic bacterium isolated from saline soil in Xinjiang province.</title>
        <authorList>
            <person name="Zhang Z."/>
            <person name="Tan F."/>
            <person name="Wang Y."/>
            <person name="Xia M."/>
        </authorList>
    </citation>
    <scope>NUCLEOTIDE SEQUENCE</scope>
    <source>
        <strain evidence="1">S3-1-1</strain>
    </source>
</reference>
<gene>
    <name evidence="1" type="ORF">SH601_16665</name>
</gene>
<name>A0ACC6M9M8_9BACI</name>
<comment type="caution">
    <text evidence="1">The sequence shown here is derived from an EMBL/GenBank/DDBJ whole genome shotgun (WGS) entry which is preliminary data.</text>
</comment>
<organism evidence="1 2">
    <name type="scientific">Gracilibacillus pellucidus</name>
    <dbReference type="NCBI Taxonomy" id="3095368"/>
    <lineage>
        <taxon>Bacteria</taxon>
        <taxon>Bacillati</taxon>
        <taxon>Bacillota</taxon>
        <taxon>Bacilli</taxon>
        <taxon>Bacillales</taxon>
        <taxon>Bacillaceae</taxon>
        <taxon>Gracilibacillus</taxon>
    </lineage>
</organism>
<keyword evidence="2" id="KW-1185">Reference proteome</keyword>
<dbReference type="Proteomes" id="UP001277972">
    <property type="component" value="Unassembled WGS sequence"/>
</dbReference>
<proteinExistence type="predicted"/>
<evidence type="ECO:0000313" key="2">
    <source>
        <dbReference type="Proteomes" id="UP001277972"/>
    </source>
</evidence>
<protein>
    <submittedName>
        <fullName evidence="1">Uncharacterized protein</fullName>
    </submittedName>
</protein>
<dbReference type="EMBL" id="JAWZSR010000016">
    <property type="protein sequence ID" value="MDX8047596.1"/>
    <property type="molecule type" value="Genomic_DNA"/>
</dbReference>
<sequence length="190" mass="21685">MAYRSGNYSAFYVSEPFHQSSLGAFATKDFVSYNLLKAWKADDSTFPFIDSHNKNYNVRDGSDWESTLKPRLHNRLSNSKNIVFFLSSVTKNSRALREEMNYGIGSLGLPVIVVYPEYSEKNEIVNCTSGTIKQKIKNLWDKVPAFRDNMNSVPTIHVPYKKELIQSALNDKGFMVNSKKTSSAYFYTCD</sequence>